<dbReference type="Proteomes" id="UP000608513">
    <property type="component" value="Unassembled WGS sequence"/>
</dbReference>
<gene>
    <name evidence="1" type="ORF">H8N03_12740</name>
</gene>
<dbReference type="AlphaFoldDB" id="A0A923MQW7"/>
<accession>A0A923MQW7</accession>
<proteinExistence type="predicted"/>
<evidence type="ECO:0000313" key="1">
    <source>
        <dbReference type="EMBL" id="MBC5783815.1"/>
    </source>
</evidence>
<sequence>MFKNLFGARPPGEPARASSLVDSRMDSRLVDARRELLSVAVRETLRKHGFPQHWVQPETLSVVTRQRERGLQLRLVVREWQPPFLDYCVALQRAIRHRVLRLDPLSASWFTGVTWKFDPVDESLCPALPAVASDWAPLPGAIRTRNDFSPTQPMAREEGLRA</sequence>
<organism evidence="1 2">
    <name type="scientific">Ramlibacter cellulosilyticus</name>
    <dbReference type="NCBI Taxonomy" id="2764187"/>
    <lineage>
        <taxon>Bacteria</taxon>
        <taxon>Pseudomonadati</taxon>
        <taxon>Pseudomonadota</taxon>
        <taxon>Betaproteobacteria</taxon>
        <taxon>Burkholderiales</taxon>
        <taxon>Comamonadaceae</taxon>
        <taxon>Ramlibacter</taxon>
    </lineage>
</organism>
<protein>
    <submittedName>
        <fullName evidence="1">Uncharacterized protein</fullName>
    </submittedName>
</protein>
<dbReference type="RefSeq" id="WP_187076571.1">
    <property type="nucleotide sequence ID" value="NZ_JACORT010000005.1"/>
</dbReference>
<name>A0A923MQW7_9BURK</name>
<dbReference type="EMBL" id="JACORT010000005">
    <property type="protein sequence ID" value="MBC5783815.1"/>
    <property type="molecule type" value="Genomic_DNA"/>
</dbReference>
<reference evidence="1" key="1">
    <citation type="submission" date="2020-08" db="EMBL/GenBank/DDBJ databases">
        <title>Ramlibacter sp. USB13 16S ribosomal RNA gene genome sequencing and assembly.</title>
        <authorList>
            <person name="Kang M."/>
        </authorList>
    </citation>
    <scope>NUCLEOTIDE SEQUENCE</scope>
    <source>
        <strain evidence="1">USB13</strain>
    </source>
</reference>
<keyword evidence="2" id="KW-1185">Reference proteome</keyword>
<comment type="caution">
    <text evidence="1">The sequence shown here is derived from an EMBL/GenBank/DDBJ whole genome shotgun (WGS) entry which is preliminary data.</text>
</comment>
<evidence type="ECO:0000313" key="2">
    <source>
        <dbReference type="Proteomes" id="UP000608513"/>
    </source>
</evidence>